<keyword evidence="2" id="KW-1185">Reference proteome</keyword>
<comment type="caution">
    <text evidence="1">The sequence shown here is derived from an EMBL/GenBank/DDBJ whole genome shotgun (WGS) entry which is preliminary data.</text>
</comment>
<dbReference type="AlphaFoldDB" id="A0A7J8R6C1"/>
<evidence type="ECO:0000313" key="1">
    <source>
        <dbReference type="EMBL" id="MBA0608892.1"/>
    </source>
</evidence>
<accession>A0A7J8R6C1</accession>
<organism evidence="1 2">
    <name type="scientific">Gossypium davidsonii</name>
    <name type="common">Davidson's cotton</name>
    <name type="synonym">Gossypium klotzschianum subsp. davidsonii</name>
    <dbReference type="NCBI Taxonomy" id="34287"/>
    <lineage>
        <taxon>Eukaryota</taxon>
        <taxon>Viridiplantae</taxon>
        <taxon>Streptophyta</taxon>
        <taxon>Embryophyta</taxon>
        <taxon>Tracheophyta</taxon>
        <taxon>Spermatophyta</taxon>
        <taxon>Magnoliopsida</taxon>
        <taxon>eudicotyledons</taxon>
        <taxon>Gunneridae</taxon>
        <taxon>Pentapetalae</taxon>
        <taxon>rosids</taxon>
        <taxon>malvids</taxon>
        <taxon>Malvales</taxon>
        <taxon>Malvaceae</taxon>
        <taxon>Malvoideae</taxon>
        <taxon>Gossypium</taxon>
    </lineage>
</organism>
<reference evidence="1 2" key="1">
    <citation type="journal article" date="2019" name="Genome Biol. Evol.">
        <title>Insights into the evolution of the New World diploid cottons (Gossypium, subgenus Houzingenia) based on genome sequencing.</title>
        <authorList>
            <person name="Grover C.E."/>
            <person name="Arick M.A. 2nd"/>
            <person name="Thrash A."/>
            <person name="Conover J.L."/>
            <person name="Sanders W.S."/>
            <person name="Peterson D.G."/>
            <person name="Frelichowski J.E."/>
            <person name="Scheffler J.A."/>
            <person name="Scheffler B.E."/>
            <person name="Wendel J.F."/>
        </authorList>
    </citation>
    <scope>NUCLEOTIDE SEQUENCE [LARGE SCALE GENOMIC DNA]</scope>
    <source>
        <strain evidence="1">27</strain>
        <tissue evidence="1">Leaf</tissue>
    </source>
</reference>
<evidence type="ECO:0000313" key="2">
    <source>
        <dbReference type="Proteomes" id="UP000593561"/>
    </source>
</evidence>
<sequence length="94" mass="11390">MLKFYLIRWNYPASYIGIPTALEDIRLLSDQRSEAQFWHVKVPLVNDATIEMHQTDRVLRQFGFRQLILKALEVLDKEYKIDLRKMNMNWLVFF</sequence>
<protein>
    <submittedName>
        <fullName evidence="1">Uncharacterized protein</fullName>
    </submittedName>
</protein>
<name>A0A7J8R6C1_GOSDV</name>
<gene>
    <name evidence="1" type="ORF">Godav_021049</name>
</gene>
<dbReference type="Proteomes" id="UP000593561">
    <property type="component" value="Unassembled WGS sequence"/>
</dbReference>
<proteinExistence type="predicted"/>
<dbReference type="EMBL" id="JABFAC010000003">
    <property type="protein sequence ID" value="MBA0608892.1"/>
    <property type="molecule type" value="Genomic_DNA"/>
</dbReference>